<protein>
    <submittedName>
        <fullName evidence="1">Uncharacterized protein</fullName>
    </submittedName>
</protein>
<dbReference type="EMBL" id="LAZR01064919">
    <property type="protein sequence ID" value="KKK56582.1"/>
    <property type="molecule type" value="Genomic_DNA"/>
</dbReference>
<proteinExistence type="predicted"/>
<comment type="caution">
    <text evidence="1">The sequence shown here is derived from an EMBL/GenBank/DDBJ whole genome shotgun (WGS) entry which is preliminary data.</text>
</comment>
<gene>
    <name evidence="1" type="ORF">LCGC14_3063080</name>
</gene>
<reference evidence="1" key="1">
    <citation type="journal article" date="2015" name="Nature">
        <title>Complex archaea that bridge the gap between prokaryotes and eukaryotes.</title>
        <authorList>
            <person name="Spang A."/>
            <person name="Saw J.H."/>
            <person name="Jorgensen S.L."/>
            <person name="Zaremba-Niedzwiedzka K."/>
            <person name="Martijn J."/>
            <person name="Lind A.E."/>
            <person name="van Eijk R."/>
            <person name="Schleper C."/>
            <person name="Guy L."/>
            <person name="Ettema T.J."/>
        </authorList>
    </citation>
    <scope>NUCLEOTIDE SEQUENCE</scope>
</reference>
<sequence length="333" mass="36535">LKRIRQFRAQSELTGGQKSMDLIKDAHRLERTKNANEATMDTGRDEIANLKVDRSFHESAKLAAQSKFAMLTKRIKTMDANKVEATKGMNDAKADATRNFKDVEALAVRVVEVSGQALGNDGEALKALAEATEHFAAAETHLRAENQAASAAQDRQPKVKSEILRGLVDDKHLAAIVAAKASAHLSMAEIRAGQLATARDNQVLAKSIEDLAKVLGEQAPAVLDKLRKYIQKPAEIRDGAAKDYQKAEADLEKVLKSNLKERGTNENIGPNIRWIYEGQLADTYLGHYRLTGDRKVLLKAKGLVAKAIKGRERSPHLRPVRQLKAVIDAADTP</sequence>
<name>A0A0F8WI79_9ZZZZ</name>
<dbReference type="AlphaFoldDB" id="A0A0F8WI79"/>
<organism evidence="1">
    <name type="scientific">marine sediment metagenome</name>
    <dbReference type="NCBI Taxonomy" id="412755"/>
    <lineage>
        <taxon>unclassified sequences</taxon>
        <taxon>metagenomes</taxon>
        <taxon>ecological metagenomes</taxon>
    </lineage>
</organism>
<feature type="non-terminal residue" evidence="1">
    <location>
        <position position="1"/>
    </location>
</feature>
<evidence type="ECO:0000313" key="1">
    <source>
        <dbReference type="EMBL" id="KKK56582.1"/>
    </source>
</evidence>
<accession>A0A0F8WI79</accession>